<comment type="subcellular location">
    <subcellularLocation>
        <location evidence="1">Mitochondrion</location>
    </subcellularLocation>
</comment>
<dbReference type="AlphaFoldDB" id="A0A8C6SXJ1"/>
<dbReference type="GO" id="GO:0005739">
    <property type="term" value="C:mitochondrion"/>
    <property type="evidence" value="ECO:0007669"/>
    <property type="project" value="UniProtKB-SubCell"/>
</dbReference>
<evidence type="ECO:0000313" key="3">
    <source>
        <dbReference type="Ensembl" id="ENSNMLP00000012481.1"/>
    </source>
</evidence>
<dbReference type="SUPFAM" id="SSF47694">
    <property type="entry name" value="Cytochrome c oxidase subunit h"/>
    <property type="match status" value="1"/>
</dbReference>
<dbReference type="GO" id="GO:0045277">
    <property type="term" value="C:respiratory chain complex IV"/>
    <property type="evidence" value="ECO:0007669"/>
    <property type="project" value="InterPro"/>
</dbReference>
<dbReference type="PANTHER" id="PTHR11387">
    <property type="entry name" value="CYTOCHROME C OXIDASE SUBUNIT 6B"/>
    <property type="match status" value="1"/>
</dbReference>
<evidence type="ECO:0000256" key="2">
    <source>
        <dbReference type="ARBA" id="ARBA00023128"/>
    </source>
</evidence>
<name>A0A8C6SXJ1_9GOBI</name>
<reference evidence="3" key="1">
    <citation type="submission" date="2025-08" db="UniProtKB">
        <authorList>
            <consortium name="Ensembl"/>
        </authorList>
    </citation>
    <scope>IDENTIFICATION</scope>
</reference>
<accession>A0A8C6SXJ1</accession>
<keyword evidence="4" id="KW-1185">Reference proteome</keyword>
<dbReference type="InterPro" id="IPR036549">
    <property type="entry name" value="CX6/COA6-like_sf"/>
</dbReference>
<proteinExistence type="predicted"/>
<protein>
    <submittedName>
        <fullName evidence="3">Uncharacterized protein</fullName>
    </submittedName>
</protein>
<dbReference type="Proteomes" id="UP000694523">
    <property type="component" value="Unplaced"/>
</dbReference>
<reference evidence="3" key="2">
    <citation type="submission" date="2025-09" db="UniProtKB">
        <authorList>
            <consortium name="Ensembl"/>
        </authorList>
    </citation>
    <scope>IDENTIFICATION</scope>
</reference>
<evidence type="ECO:0000256" key="1">
    <source>
        <dbReference type="ARBA" id="ARBA00004173"/>
    </source>
</evidence>
<dbReference type="Gene3D" id="1.10.10.140">
    <property type="entry name" value="Cytochrome c oxidase, subunit VIb"/>
    <property type="match status" value="1"/>
</dbReference>
<sequence length="79" mass="9368">MAYVIDEKIYRLQTAPFDSRFPKTNQPCNCFQKRCNKALSAKDMDVTPCDWYQVYKSICHAFLEKSKCIQFLIWTFSGR</sequence>
<organism evidence="3 4">
    <name type="scientific">Neogobius melanostomus</name>
    <name type="common">round goby</name>
    <dbReference type="NCBI Taxonomy" id="47308"/>
    <lineage>
        <taxon>Eukaryota</taxon>
        <taxon>Metazoa</taxon>
        <taxon>Chordata</taxon>
        <taxon>Craniata</taxon>
        <taxon>Vertebrata</taxon>
        <taxon>Euteleostomi</taxon>
        <taxon>Actinopterygii</taxon>
        <taxon>Neopterygii</taxon>
        <taxon>Teleostei</taxon>
        <taxon>Neoteleostei</taxon>
        <taxon>Acanthomorphata</taxon>
        <taxon>Gobiaria</taxon>
        <taxon>Gobiiformes</taxon>
        <taxon>Gobioidei</taxon>
        <taxon>Gobiidae</taxon>
        <taxon>Benthophilinae</taxon>
        <taxon>Neogobiini</taxon>
        <taxon>Neogobius</taxon>
    </lineage>
</organism>
<dbReference type="Ensembl" id="ENSNMLT00000014094.1">
    <property type="protein sequence ID" value="ENSNMLP00000012481.1"/>
    <property type="gene ID" value="ENSNMLG00000008482.1"/>
</dbReference>
<evidence type="ECO:0000313" key="4">
    <source>
        <dbReference type="Proteomes" id="UP000694523"/>
    </source>
</evidence>
<keyword evidence="2" id="KW-0496">Mitochondrion</keyword>
<dbReference type="InterPro" id="IPR003213">
    <property type="entry name" value="Cyt_c_oxidase_su6B"/>
</dbReference>